<dbReference type="PANTHER" id="PTHR30273">
    <property type="entry name" value="PERIPLASMIC SIGNAL SENSOR AND SIGMA FACTOR ACTIVATOR FECR-RELATED"/>
    <property type="match status" value="1"/>
</dbReference>
<gene>
    <name evidence="3" type="ORF">DF183_19095</name>
</gene>
<evidence type="ECO:0000313" key="3">
    <source>
        <dbReference type="EMBL" id="PWE12865.1"/>
    </source>
</evidence>
<evidence type="ECO:0000259" key="1">
    <source>
        <dbReference type="Pfam" id="PF04773"/>
    </source>
</evidence>
<dbReference type="InterPro" id="IPR012373">
    <property type="entry name" value="Ferrdict_sens_TM"/>
</dbReference>
<reference evidence="3 4" key="1">
    <citation type="submission" date="2018-05" db="EMBL/GenBank/DDBJ databases">
        <title>Genome Sequence of an Efficient Indole-Degrading Bacterium, Alcaligenes sp.YBY.</title>
        <authorList>
            <person name="Yang B."/>
        </authorList>
    </citation>
    <scope>NUCLEOTIDE SEQUENCE [LARGE SCALE GENOMIC DNA]</scope>
    <source>
        <strain evidence="3 4">YBY</strain>
    </source>
</reference>
<sequence length="331" mass="36678">MNTSAETLVLDTAIAWRIRLHHNVADAKTWQAFEAWRQAAPEHAAVWERLQAMGSSLQAPLASLPGQEATYILRQAEEQQRRRSRRKALLSLGACSVGGVLAWRVAEAPFVQPLLADASTRRGERRQLNLPDGGVLVLNTDTAVNISFNAQFRRVELLRGEIYLISAHDPLERPLFVQTRDGRAQALGTRYRVRQLDSGSQVEVNEGSVALWPRQHSGDRAYTVLETGQSACMSSVRVDALPAEQQGNGSAWVEGALAVKDMPLSLFLQDLARYHGAIECDPAVAQIKVSGVFQLHDTAKILDLLRQSLPVRVEQGRQWWGGRLTRVLARA</sequence>
<reference evidence="3 4" key="2">
    <citation type="submission" date="2018-05" db="EMBL/GenBank/DDBJ databases">
        <authorList>
            <person name="Lanie J.A."/>
            <person name="Ng W.-L."/>
            <person name="Kazmierczak K.M."/>
            <person name="Andrzejewski T.M."/>
            <person name="Davidsen T.M."/>
            <person name="Wayne K.J."/>
            <person name="Tettelin H."/>
            <person name="Glass J.I."/>
            <person name="Rusch D."/>
            <person name="Podicherti R."/>
            <person name="Tsui H.-C.T."/>
            <person name="Winkler M.E."/>
        </authorList>
    </citation>
    <scope>NUCLEOTIDE SEQUENCE [LARGE SCALE GENOMIC DNA]</scope>
    <source>
        <strain evidence="3 4">YBY</strain>
    </source>
</reference>
<dbReference type="STRING" id="511.UZ73_09525"/>
<keyword evidence="3" id="KW-0808">Transferase</keyword>
<dbReference type="PIRSF" id="PIRSF018266">
    <property type="entry name" value="FecR"/>
    <property type="match status" value="1"/>
</dbReference>
<evidence type="ECO:0000313" key="4">
    <source>
        <dbReference type="Proteomes" id="UP000245216"/>
    </source>
</evidence>
<dbReference type="GO" id="GO:0016301">
    <property type="term" value="F:kinase activity"/>
    <property type="evidence" value="ECO:0007669"/>
    <property type="project" value="UniProtKB-KW"/>
</dbReference>
<comment type="caution">
    <text evidence="3">The sequence shown here is derived from an EMBL/GenBank/DDBJ whole genome shotgun (WGS) entry which is preliminary data.</text>
</comment>
<dbReference type="EMBL" id="QEXO01000005">
    <property type="protein sequence ID" value="PWE12865.1"/>
    <property type="molecule type" value="Genomic_DNA"/>
</dbReference>
<proteinExistence type="predicted"/>
<dbReference type="RefSeq" id="WP_109089906.1">
    <property type="nucleotide sequence ID" value="NZ_CAXOKM010000018.1"/>
</dbReference>
<organism evidence="3 4">
    <name type="scientific">Alcaligenes faecalis</name>
    <dbReference type="NCBI Taxonomy" id="511"/>
    <lineage>
        <taxon>Bacteria</taxon>
        <taxon>Pseudomonadati</taxon>
        <taxon>Pseudomonadota</taxon>
        <taxon>Betaproteobacteria</taxon>
        <taxon>Burkholderiales</taxon>
        <taxon>Alcaligenaceae</taxon>
        <taxon>Alcaligenes</taxon>
    </lineage>
</organism>
<dbReference type="GO" id="GO:0016989">
    <property type="term" value="F:sigma factor antagonist activity"/>
    <property type="evidence" value="ECO:0007669"/>
    <property type="project" value="TreeGrafter"/>
</dbReference>
<protein>
    <submittedName>
        <fullName evidence="3">Histidine kinase</fullName>
    </submittedName>
</protein>
<dbReference type="Pfam" id="PF04773">
    <property type="entry name" value="FecR"/>
    <property type="match status" value="1"/>
</dbReference>
<accession>A0A2U2BFT2</accession>
<dbReference type="Pfam" id="PF16220">
    <property type="entry name" value="DUF4880"/>
    <property type="match status" value="1"/>
</dbReference>
<keyword evidence="3" id="KW-0418">Kinase</keyword>
<dbReference type="InterPro" id="IPR032623">
    <property type="entry name" value="FecR_N"/>
</dbReference>
<feature type="domain" description="FecR protein" evidence="1">
    <location>
        <begin position="118"/>
        <end position="209"/>
    </location>
</feature>
<evidence type="ECO:0000259" key="2">
    <source>
        <dbReference type="Pfam" id="PF16220"/>
    </source>
</evidence>
<dbReference type="PANTHER" id="PTHR30273:SF2">
    <property type="entry name" value="PROTEIN FECR"/>
    <property type="match status" value="1"/>
</dbReference>
<dbReference type="AlphaFoldDB" id="A0A2U2BFT2"/>
<dbReference type="Proteomes" id="UP000245216">
    <property type="component" value="Unassembled WGS sequence"/>
</dbReference>
<dbReference type="Gene3D" id="2.60.120.1440">
    <property type="match status" value="1"/>
</dbReference>
<feature type="domain" description="FecR N-terminal" evidence="2">
    <location>
        <begin position="12"/>
        <end position="52"/>
    </location>
</feature>
<name>A0A2U2BFT2_ALCFA</name>
<dbReference type="InterPro" id="IPR006860">
    <property type="entry name" value="FecR"/>
</dbReference>